<dbReference type="InterPro" id="IPR000467">
    <property type="entry name" value="G_patch_dom"/>
</dbReference>
<accession>A0A8H3X9C6</accession>
<dbReference type="Proteomes" id="UP000439903">
    <property type="component" value="Unassembled WGS sequence"/>
</dbReference>
<dbReference type="SMART" id="SM00443">
    <property type="entry name" value="G_patch"/>
    <property type="match status" value="1"/>
</dbReference>
<evidence type="ECO:0000313" key="7">
    <source>
        <dbReference type="Proteomes" id="UP000439903"/>
    </source>
</evidence>
<dbReference type="InterPro" id="IPR036875">
    <property type="entry name" value="Znf_CCHC_sf"/>
</dbReference>
<evidence type="ECO:0000256" key="2">
    <source>
        <dbReference type="SAM" id="MobiDB-lite"/>
    </source>
</evidence>
<dbReference type="Gene3D" id="1.25.40.90">
    <property type="match status" value="1"/>
</dbReference>
<dbReference type="AlphaFoldDB" id="A0A8H3X9C6"/>
<organism evidence="6 7">
    <name type="scientific">Gigaspora margarita</name>
    <dbReference type="NCBI Taxonomy" id="4874"/>
    <lineage>
        <taxon>Eukaryota</taxon>
        <taxon>Fungi</taxon>
        <taxon>Fungi incertae sedis</taxon>
        <taxon>Mucoromycota</taxon>
        <taxon>Glomeromycotina</taxon>
        <taxon>Glomeromycetes</taxon>
        <taxon>Diversisporales</taxon>
        <taxon>Gigasporaceae</taxon>
        <taxon>Gigaspora</taxon>
    </lineage>
</organism>
<feature type="compositionally biased region" description="Basic and acidic residues" evidence="2">
    <location>
        <begin position="667"/>
        <end position="686"/>
    </location>
</feature>
<dbReference type="PROSITE" id="PS50158">
    <property type="entry name" value="ZF_CCHC"/>
    <property type="match status" value="1"/>
</dbReference>
<proteinExistence type="predicted"/>
<feature type="compositionally biased region" description="Low complexity" evidence="2">
    <location>
        <begin position="426"/>
        <end position="444"/>
    </location>
</feature>
<keyword evidence="1" id="KW-0863">Zinc-finger</keyword>
<keyword evidence="7" id="KW-1185">Reference proteome</keyword>
<feature type="compositionally biased region" description="Polar residues" evidence="2">
    <location>
        <begin position="28"/>
        <end position="37"/>
    </location>
</feature>
<sequence>MSQWLSPGHFPPPQPPYSTFQGPPPVPSNQYLPSYQRPSLPPPSQAPSLDDLSLAFDNLAMALRLTAGPQEIDDFQVTLGMLMHDCSQSNIQRGKTWIFNHCSSPTHYEVLLRFLIALSRSRTVFEDKLHLIYLVNDVLFHSERRQEPWIKEALHPNLLALLRSAFHFIDANEKQQEKVLKIISIWGDKHYFDDAKINALKSGVMVPPPPPGGPPSVTFPGIAPPGHPAFGHIRYQNPQNVSPFYNQGAPPPPNIFPGAHSPAQSIISSSTHLSPPIAHGHLRPNSEPAPPGIPSQFPSGPSPPDMTMQGIAPRPNVSVTPPIPAVPEKKYYELPAGLMVPAVSPEDPPYTPIHASSIRLPPHRLPPTPELLEAVDKFYEGMKLIELTIEEDDENATPENNNNDNNNNNIIIINDNNNDDNNIIINNNNNNTNNNNNNSNNNDKNNLDKDGWENGFLDDYYKDLQIRRAAAAARAAAGRYYHRPSYRRKRDDRGRRWSRDRSYSRSRSRSWSSSKSYSRSRRRRYSYSDSSGSSRSRSRGRKRHRRNSRSHTRSRSSSRRRYKSHSRTRHDWRRAKSGTLRTRTRSRSRSRSLLRSRSYSRSRSRSRTRSKSVTRIKTSSKSKVMTGSRSKTGRKSRSRSSIRGRTRSRSRSISSSRSRSTSRSRSRSYERSRSRSYSRDRGRLKSSEFGSTSRKRYQSRSHSKSRSRTPTFNGGGIGYVVKEREEGARPDKMISDHNVGFQMLKKLGWEGAGTGLGLSTPGITEPIKGGEIRLGEQKYLGVGHNQGDEDDIFDQYRKAKSYTYQRSDVNSKDKKPAGCFRCGKPGHIARECPD</sequence>
<feature type="region of interest" description="Disordered" evidence="2">
    <location>
        <begin position="486"/>
        <end position="717"/>
    </location>
</feature>
<dbReference type="InterPro" id="IPR056721">
    <property type="entry name" value="DUF7819"/>
</dbReference>
<feature type="region of interest" description="Disordered" evidence="2">
    <location>
        <begin position="426"/>
        <end position="447"/>
    </location>
</feature>
<dbReference type="PROSITE" id="PS50174">
    <property type="entry name" value="G_PATCH"/>
    <property type="match status" value="1"/>
</dbReference>
<feature type="compositionally biased region" description="Basic residues" evidence="2">
    <location>
        <begin position="693"/>
        <end position="707"/>
    </location>
</feature>
<dbReference type="GO" id="GO:0003676">
    <property type="term" value="F:nucleic acid binding"/>
    <property type="evidence" value="ECO:0007669"/>
    <property type="project" value="InterPro"/>
</dbReference>
<dbReference type="Pfam" id="PF01585">
    <property type="entry name" value="G-patch"/>
    <property type="match status" value="1"/>
</dbReference>
<feature type="domain" description="CCHC-type" evidence="3">
    <location>
        <begin position="819"/>
        <end position="834"/>
    </location>
</feature>
<dbReference type="SUPFAM" id="SSF57756">
    <property type="entry name" value="Retrovirus zinc finger-like domains"/>
    <property type="match status" value="1"/>
</dbReference>
<dbReference type="EMBL" id="WTPW01001536">
    <property type="protein sequence ID" value="KAF0429714.1"/>
    <property type="molecule type" value="Genomic_DNA"/>
</dbReference>
<feature type="region of interest" description="Disordered" evidence="2">
    <location>
        <begin position="266"/>
        <end position="310"/>
    </location>
</feature>
<protein>
    <submittedName>
        <fullName evidence="6">Serine/arginine-rich splicing factor 4-like</fullName>
    </submittedName>
</protein>
<evidence type="ECO:0000256" key="1">
    <source>
        <dbReference type="PROSITE-ProRule" id="PRU00047"/>
    </source>
</evidence>
<dbReference type="Gene3D" id="4.10.60.10">
    <property type="entry name" value="Zinc finger, CCHC-type"/>
    <property type="match status" value="1"/>
</dbReference>
<keyword evidence="1" id="KW-0479">Metal-binding</keyword>
<evidence type="ECO:0000313" key="6">
    <source>
        <dbReference type="EMBL" id="KAF0429714.1"/>
    </source>
</evidence>
<dbReference type="GO" id="GO:0048471">
    <property type="term" value="C:perinuclear region of cytoplasm"/>
    <property type="evidence" value="ECO:0007669"/>
    <property type="project" value="TreeGrafter"/>
</dbReference>
<evidence type="ECO:0000259" key="4">
    <source>
        <dbReference type="PROSITE" id="PS50174"/>
    </source>
</evidence>
<dbReference type="Pfam" id="PF04818">
    <property type="entry name" value="CID"/>
    <property type="match status" value="1"/>
</dbReference>
<keyword evidence="1" id="KW-0862">Zinc</keyword>
<comment type="caution">
    <text evidence="6">The sequence shown here is derived from an EMBL/GenBank/DDBJ whole genome shotgun (WGS) entry which is preliminary data.</text>
</comment>
<dbReference type="PROSITE" id="PS51391">
    <property type="entry name" value="CID"/>
    <property type="match status" value="1"/>
</dbReference>
<feature type="region of interest" description="Disordered" evidence="2">
    <location>
        <begin position="1"/>
        <end position="47"/>
    </location>
</feature>
<feature type="compositionally biased region" description="Basic residues" evidence="2">
    <location>
        <begin position="631"/>
        <end position="650"/>
    </location>
</feature>
<feature type="compositionally biased region" description="Basic residues" evidence="2">
    <location>
        <begin position="536"/>
        <end position="620"/>
    </location>
</feature>
<evidence type="ECO:0000259" key="3">
    <source>
        <dbReference type="PROSITE" id="PS50158"/>
    </source>
</evidence>
<gene>
    <name evidence="6" type="ORF">F8M41_005643</name>
</gene>
<dbReference type="Pfam" id="PF00098">
    <property type="entry name" value="zf-CCHC"/>
    <property type="match status" value="1"/>
</dbReference>
<evidence type="ECO:0000259" key="5">
    <source>
        <dbReference type="PROSITE" id="PS51391"/>
    </source>
</evidence>
<dbReference type="Pfam" id="PF25127">
    <property type="entry name" value="DUF7819"/>
    <property type="match status" value="1"/>
</dbReference>
<dbReference type="PANTHER" id="PTHR12323">
    <property type="entry name" value="SR-RELATED CTD ASSOCIATED FACTOR 6"/>
    <property type="match status" value="1"/>
</dbReference>
<dbReference type="PANTHER" id="PTHR12323:SF0">
    <property type="entry name" value="CALCIUM HOMEOSTASIS ENDOPLASMIC RETICULUM PROTEIN"/>
    <property type="match status" value="1"/>
</dbReference>
<feature type="domain" description="CID" evidence="5">
    <location>
        <begin position="67"/>
        <end position="208"/>
    </location>
</feature>
<dbReference type="GO" id="GO:0006874">
    <property type="term" value="P:intracellular calcium ion homeostasis"/>
    <property type="evidence" value="ECO:0007669"/>
    <property type="project" value="TreeGrafter"/>
</dbReference>
<dbReference type="InterPro" id="IPR006569">
    <property type="entry name" value="CID_dom"/>
</dbReference>
<dbReference type="SMART" id="SM00343">
    <property type="entry name" value="ZnF_C2HC"/>
    <property type="match status" value="1"/>
</dbReference>
<reference evidence="6 7" key="1">
    <citation type="journal article" date="2019" name="Environ. Microbiol.">
        <title>At the nexus of three kingdoms: the genome of the mycorrhizal fungus Gigaspora margarita provides insights into plant, endobacterial and fungal interactions.</title>
        <authorList>
            <person name="Venice F."/>
            <person name="Ghignone S."/>
            <person name="Salvioli di Fossalunga A."/>
            <person name="Amselem J."/>
            <person name="Novero M."/>
            <person name="Xianan X."/>
            <person name="Sedzielewska Toro K."/>
            <person name="Morin E."/>
            <person name="Lipzen A."/>
            <person name="Grigoriev I.V."/>
            <person name="Henrissat B."/>
            <person name="Martin F.M."/>
            <person name="Bonfante P."/>
        </authorList>
    </citation>
    <scope>NUCLEOTIDE SEQUENCE [LARGE SCALE GENOMIC DNA]</scope>
    <source>
        <strain evidence="6 7">BEG34</strain>
    </source>
</reference>
<dbReference type="InterPro" id="IPR001878">
    <property type="entry name" value="Znf_CCHC"/>
</dbReference>
<feature type="compositionally biased region" description="Basic and acidic residues" evidence="2">
    <location>
        <begin position="489"/>
        <end position="503"/>
    </location>
</feature>
<dbReference type="GO" id="GO:0008270">
    <property type="term" value="F:zinc ion binding"/>
    <property type="evidence" value="ECO:0007669"/>
    <property type="project" value="UniProtKB-KW"/>
</dbReference>
<feature type="compositionally biased region" description="Low complexity" evidence="2">
    <location>
        <begin position="621"/>
        <end position="630"/>
    </location>
</feature>
<name>A0A8H3X9C6_GIGMA</name>
<dbReference type="OrthoDB" id="21470at2759"/>
<feature type="compositionally biased region" description="Pro residues" evidence="2">
    <location>
        <begin position="9"/>
        <end position="27"/>
    </location>
</feature>
<dbReference type="InterPro" id="IPR008942">
    <property type="entry name" value="ENTH_VHS"/>
</dbReference>
<feature type="domain" description="G-patch" evidence="4">
    <location>
        <begin position="736"/>
        <end position="787"/>
    </location>
</feature>